<dbReference type="EMBL" id="CP007536">
    <property type="protein sequence ID" value="AIC14964.1"/>
    <property type="molecule type" value="Genomic_DNA"/>
</dbReference>
<gene>
    <name evidence="2" type="ORF">NVIE_007510</name>
</gene>
<dbReference type="HOGENOM" id="CLU_2366314_0_0_2"/>
<feature type="coiled-coil region" evidence="1">
    <location>
        <begin position="12"/>
        <end position="70"/>
    </location>
</feature>
<proteinExistence type="predicted"/>
<evidence type="ECO:0000256" key="1">
    <source>
        <dbReference type="SAM" id="Coils"/>
    </source>
</evidence>
<dbReference type="KEGG" id="nvn:NVIE_007510"/>
<evidence type="ECO:0000313" key="3">
    <source>
        <dbReference type="Proteomes" id="UP000027093"/>
    </source>
</evidence>
<dbReference type="AlphaFoldDB" id="A0A060HE83"/>
<keyword evidence="1" id="KW-0175">Coiled coil</keyword>
<dbReference type="STRING" id="926571.NVIE_007510"/>
<accession>A0A060HE83</accession>
<dbReference type="RefSeq" id="WP_075054072.1">
    <property type="nucleotide sequence ID" value="NZ_CP007536.1"/>
</dbReference>
<protein>
    <submittedName>
        <fullName evidence="2">Uncharacterized protein</fullName>
    </submittedName>
</protein>
<dbReference type="OrthoDB" id="12151at2157"/>
<dbReference type="GeneID" id="74946013"/>
<evidence type="ECO:0000313" key="2">
    <source>
        <dbReference type="EMBL" id="AIC14964.1"/>
    </source>
</evidence>
<organism evidence="2 3">
    <name type="scientific">Nitrososphaera viennensis EN76</name>
    <dbReference type="NCBI Taxonomy" id="926571"/>
    <lineage>
        <taxon>Archaea</taxon>
        <taxon>Nitrososphaerota</taxon>
        <taxon>Nitrososphaeria</taxon>
        <taxon>Nitrososphaerales</taxon>
        <taxon>Nitrososphaeraceae</taxon>
        <taxon>Nitrososphaera</taxon>
    </lineage>
</organism>
<dbReference type="Proteomes" id="UP000027093">
    <property type="component" value="Chromosome"/>
</dbReference>
<name>A0A060HE83_9ARCH</name>
<reference evidence="2 3" key="1">
    <citation type="journal article" date="2014" name="Int. J. Syst. Evol. Microbiol.">
        <title>Nitrososphaera viennensis gen. nov., sp. nov., an aerobic and mesophilic, ammonia-oxidizing archaeon from soil and a member of the archaeal phylum Thaumarchaeota.</title>
        <authorList>
            <person name="Stieglmeier M."/>
            <person name="Klingl A."/>
            <person name="Alves R.J."/>
            <person name="Rittmann S.K."/>
            <person name="Melcher M."/>
            <person name="Leisch N."/>
            <person name="Schleper C."/>
        </authorList>
    </citation>
    <scope>NUCLEOTIDE SEQUENCE [LARGE SCALE GENOMIC DNA]</scope>
    <source>
        <strain evidence="2">EN76</strain>
    </source>
</reference>
<sequence length="95" mass="11000">MSDLAFFRFMSNNMLTSEEERHKDEIIRLTEEVLHAKGLQCDASIAKISEDQLKDILDKVRELRKKQKKKAADTAETEQEVIVEDTEVMEVSCIQ</sequence>
<keyword evidence="3" id="KW-1185">Reference proteome</keyword>